<sequence length="489" mass="57499">MLFSYDKPKSQAYRTARFEAIQKSKKFENSINFNPTPVNFINSLTEKIYNNDYTNVKVNPSPIIKVNPSPIIKVNPSPIIKVNRPIIKVNRPIIKVNHTTIKNNFINSLTKKSYTDYTDGGGYLINSNLNMMKNTNVKVKRNQMIKVKRNQMIKVKRNQMIKVNPSPIIKVNPSPMIKVNYPINEINNEEKKKILVLYVYHIYNDRVKSFIENCIFYDENIDFIIISNNKNDKNNNTLKNITNVKLFLYKNVKILFRDNVGYDFGGWSDALLTDNFYEKYNNFIFVNSSVIGPFLPSDYKGKWTDLYINGLKDNVKLFGSTINADRNPHVQSYIFSMDKTTLKYLIDCSIFSKNNYSKTFKEAVHTEVSMSKKIIENNWNIGCLMTYYKNVDFTFRNKKPNDYNIKFLNDVVYPMYRNKIWNEYELVFIKGNRNIKLEPAQFDHIYSWENLAQLDKLKILAQLDELEILRKVAMRIIYPILTNKNKKKV</sequence>
<evidence type="ECO:0000313" key="1">
    <source>
        <dbReference type="EMBL" id="QHT86917.1"/>
    </source>
</evidence>
<reference evidence="1" key="1">
    <citation type="journal article" date="2020" name="Nature">
        <title>Giant virus diversity and host interactions through global metagenomics.</title>
        <authorList>
            <person name="Schulz F."/>
            <person name="Roux S."/>
            <person name="Paez-Espino D."/>
            <person name="Jungbluth S."/>
            <person name="Walsh D.A."/>
            <person name="Denef V.J."/>
            <person name="McMahon K.D."/>
            <person name="Konstantinidis K.T."/>
            <person name="Eloe-Fadrosh E.A."/>
            <person name="Kyrpides N.C."/>
            <person name="Woyke T."/>
        </authorList>
    </citation>
    <scope>NUCLEOTIDE SEQUENCE</scope>
    <source>
        <strain evidence="1">GVMAG-M-3300023184-18</strain>
    </source>
</reference>
<accession>A0A6C0I3G5</accession>
<dbReference type="EMBL" id="MN740078">
    <property type="protein sequence ID" value="QHT86917.1"/>
    <property type="molecule type" value="Genomic_DNA"/>
</dbReference>
<protein>
    <submittedName>
        <fullName evidence="1">Uncharacterized protein</fullName>
    </submittedName>
</protein>
<name>A0A6C0I3G5_9ZZZZ</name>
<dbReference type="AlphaFoldDB" id="A0A6C0I3G5"/>
<proteinExistence type="predicted"/>
<organism evidence="1">
    <name type="scientific">viral metagenome</name>
    <dbReference type="NCBI Taxonomy" id="1070528"/>
    <lineage>
        <taxon>unclassified sequences</taxon>
        <taxon>metagenomes</taxon>
        <taxon>organismal metagenomes</taxon>
    </lineage>
</organism>